<feature type="compositionally biased region" description="Low complexity" evidence="1">
    <location>
        <begin position="208"/>
        <end position="218"/>
    </location>
</feature>
<protein>
    <recommendedName>
        <fullName evidence="4">Metallo-beta-lactamase domain-containing protein</fullName>
    </recommendedName>
</protein>
<reference evidence="2 3" key="1">
    <citation type="journal article" date="2019" name="Int. J. Syst. Evol. Microbiol.">
        <title>The Global Catalogue of Microorganisms (GCM) 10K type strain sequencing project: providing services to taxonomists for standard genome sequencing and annotation.</title>
        <authorList>
            <consortium name="The Broad Institute Genomics Platform"/>
            <consortium name="The Broad Institute Genome Sequencing Center for Infectious Disease"/>
            <person name="Wu L."/>
            <person name="Ma J."/>
        </authorList>
    </citation>
    <scope>NUCLEOTIDE SEQUENCE [LARGE SCALE GENOMIC DNA]</scope>
    <source>
        <strain evidence="2 3">JCM 11444</strain>
    </source>
</reference>
<organism evidence="2 3">
    <name type="scientific">Streptomyces rhizosphaericus</name>
    <dbReference type="NCBI Taxonomy" id="114699"/>
    <lineage>
        <taxon>Bacteria</taxon>
        <taxon>Bacillati</taxon>
        <taxon>Actinomycetota</taxon>
        <taxon>Actinomycetes</taxon>
        <taxon>Kitasatosporales</taxon>
        <taxon>Streptomycetaceae</taxon>
        <taxon>Streptomyces</taxon>
        <taxon>Streptomyces violaceusniger group</taxon>
    </lineage>
</organism>
<evidence type="ECO:0000256" key="1">
    <source>
        <dbReference type="SAM" id="MobiDB-lite"/>
    </source>
</evidence>
<gene>
    <name evidence="2" type="ORF">GCM10009575_025530</name>
</gene>
<dbReference type="Proteomes" id="UP001500418">
    <property type="component" value="Unassembled WGS sequence"/>
</dbReference>
<dbReference type="Pfam" id="PF13483">
    <property type="entry name" value="Lactamase_B_3"/>
    <property type="match status" value="1"/>
</dbReference>
<evidence type="ECO:0000313" key="2">
    <source>
        <dbReference type="EMBL" id="GAA0926320.1"/>
    </source>
</evidence>
<dbReference type="SUPFAM" id="SSF56281">
    <property type="entry name" value="Metallo-hydrolase/oxidoreductase"/>
    <property type="match status" value="1"/>
</dbReference>
<feature type="region of interest" description="Disordered" evidence="1">
    <location>
        <begin position="205"/>
        <end position="237"/>
    </location>
</feature>
<accession>A0ABN1PDC2</accession>
<comment type="caution">
    <text evidence="2">The sequence shown here is derived from an EMBL/GenBank/DDBJ whole genome shotgun (WGS) entry which is preliminary data.</text>
</comment>
<evidence type="ECO:0008006" key="4">
    <source>
        <dbReference type="Google" id="ProtNLM"/>
    </source>
</evidence>
<dbReference type="PANTHER" id="PTHR43546">
    <property type="entry name" value="UPF0173 METAL-DEPENDENT HYDROLASE MJ1163-RELATED"/>
    <property type="match status" value="1"/>
</dbReference>
<name>A0ABN1PDC2_9ACTN</name>
<dbReference type="PANTHER" id="PTHR43546:SF3">
    <property type="entry name" value="UPF0173 METAL-DEPENDENT HYDROLASE MJ1163"/>
    <property type="match status" value="1"/>
</dbReference>
<dbReference type="InterPro" id="IPR050114">
    <property type="entry name" value="UPF0173_UPF0282_UlaG_hydrolase"/>
</dbReference>
<dbReference type="EMBL" id="BAAAID010000013">
    <property type="protein sequence ID" value="GAA0926320.1"/>
    <property type="molecule type" value="Genomic_DNA"/>
</dbReference>
<proteinExistence type="predicted"/>
<dbReference type="CDD" id="cd06262">
    <property type="entry name" value="metallo-hydrolase-like_MBL-fold"/>
    <property type="match status" value="1"/>
</dbReference>
<dbReference type="Gene3D" id="3.60.15.10">
    <property type="entry name" value="Ribonuclease Z/Hydroxyacylglutathione hydrolase-like"/>
    <property type="match status" value="1"/>
</dbReference>
<dbReference type="InterPro" id="IPR036866">
    <property type="entry name" value="RibonucZ/Hydroxyglut_hydro"/>
</dbReference>
<keyword evidence="3" id="KW-1185">Reference proteome</keyword>
<sequence>MKLTHYGHACVLVELSVGDEIIRFLCDPGGYSRDFEHEADIDAVFITHAHADHVDGERLGRLLADNPSAELVLNAHTQTALARLWDIAPGRMRVVGPESTFVLRGVKVEVVGGDHACIHAALPTVPNNGYIIDGGLLHPGDALDNPAGAVDVLLLPIGGPWMKMARRSTTCGRWRHGSPCRSTKPASPRSTRRCIAVCCATWRRTGPRSRSSSTGSHRMSGRRGEHSAARRPPGRRA</sequence>
<evidence type="ECO:0000313" key="3">
    <source>
        <dbReference type="Proteomes" id="UP001500418"/>
    </source>
</evidence>